<dbReference type="Gene3D" id="3.40.50.450">
    <property type="match status" value="1"/>
</dbReference>
<comment type="similarity">
    <text evidence="1">Belongs to the DprA/Smf family.</text>
</comment>
<evidence type="ECO:0000313" key="5">
    <source>
        <dbReference type="EMBL" id="XDS47922.1"/>
    </source>
</evidence>
<organism evidence="4">
    <name type="scientific">Bifidobacterium fermentum</name>
    <dbReference type="NCBI Taxonomy" id="3059035"/>
    <lineage>
        <taxon>Bacteria</taxon>
        <taxon>Bacillati</taxon>
        <taxon>Actinomycetota</taxon>
        <taxon>Actinomycetes</taxon>
        <taxon>Bifidobacteriales</taxon>
        <taxon>Bifidobacteriaceae</taxon>
        <taxon>Bifidobacterium</taxon>
    </lineage>
</organism>
<dbReference type="KEGG" id="bfk:QN062_02045"/>
<proteinExistence type="inferred from homology"/>
<dbReference type="InterPro" id="IPR003488">
    <property type="entry name" value="DprA"/>
</dbReference>
<evidence type="ECO:0000313" key="4">
    <source>
        <dbReference type="EMBL" id="XDS47370.1"/>
    </source>
</evidence>
<dbReference type="EMBL" id="CP129683">
    <property type="protein sequence ID" value="XDS50999.1"/>
    <property type="molecule type" value="Genomic_DNA"/>
</dbReference>
<dbReference type="RefSeq" id="WP_369341963.1">
    <property type="nucleotide sequence ID" value="NZ_CP129675.1"/>
</dbReference>
<dbReference type="PANTHER" id="PTHR43022:SF1">
    <property type="entry name" value="PROTEIN SMF"/>
    <property type="match status" value="1"/>
</dbReference>
<evidence type="ECO:0000313" key="6">
    <source>
        <dbReference type="EMBL" id="XDS50999.1"/>
    </source>
</evidence>
<accession>A0AB39UFD9</accession>
<dbReference type="InterPro" id="IPR057666">
    <property type="entry name" value="DrpA_SLOG"/>
</dbReference>
<dbReference type="EMBL" id="CP129675">
    <property type="protein sequence ID" value="XDS47370.1"/>
    <property type="molecule type" value="Genomic_DNA"/>
</dbReference>
<dbReference type="GO" id="GO:0009294">
    <property type="term" value="P:DNA-mediated transformation"/>
    <property type="evidence" value="ECO:0007669"/>
    <property type="project" value="InterPro"/>
</dbReference>
<dbReference type="EMBL" id="CP129682">
    <property type="protein sequence ID" value="XDS47922.1"/>
    <property type="molecule type" value="Genomic_DNA"/>
</dbReference>
<feature type="domain" description="Smf/DprA SLOG" evidence="3">
    <location>
        <begin position="137"/>
        <end position="362"/>
    </location>
</feature>
<dbReference type="PANTHER" id="PTHR43022">
    <property type="entry name" value="PROTEIN SMF"/>
    <property type="match status" value="1"/>
</dbReference>
<gene>
    <name evidence="6" type="ORF">QN062_02045</name>
    <name evidence="5" type="ORF">QN216_06050</name>
    <name evidence="4" type="ORF">QN217_04400</name>
</gene>
<sequence length="500" mass="53987">MTANPSNDLELQPGSVQEGTMARALLSHCCDGPDPVMHTLLTGGMDVVMLWRLFADCDGLPTEDSGQGRAVPEELRAAFIRGIEMGHRGVTEQSLKRLPAALARWSIRRRLLGFDSTTDLRSDKAQDWATAQHSMWVISPESRFWPRRLHDLPHTVGWSSPLCLWGQGSVSAMTRCDCPVAVVGSRQSNDYGRHLATQAGRTLAALGHTVISGGALGADACAHWGVIDNSQTPRLPDDMSGSAIAVFAGGLRRIGPSSNMRLFERIMQCRGALVSELSPDSIPEARRFLLRNRIIAAMSSRIIVTQARLRSGAINTATWGANLLREVYAIPGDIDHSDSAGCNALIRDAKASILTSFEDLADVCSPGHHPPQEVSETDVRRPDVTGISDSTAIPNDAATPDSSPEIQAHEARTPSEPVGGDASVNRLVRLNAKQKRAMEFIRECHATSKAATADALLQRFNADGLTRTVPSEEISRILGSLEILGLIHQDVSGNLMTKNP</sequence>
<evidence type="ECO:0000256" key="2">
    <source>
        <dbReference type="SAM" id="MobiDB-lite"/>
    </source>
</evidence>
<evidence type="ECO:0000259" key="3">
    <source>
        <dbReference type="Pfam" id="PF02481"/>
    </source>
</evidence>
<dbReference type="Pfam" id="PF02481">
    <property type="entry name" value="DNA_processg_A"/>
    <property type="match status" value="1"/>
</dbReference>
<evidence type="ECO:0000256" key="1">
    <source>
        <dbReference type="ARBA" id="ARBA00006525"/>
    </source>
</evidence>
<feature type="region of interest" description="Disordered" evidence="2">
    <location>
        <begin position="364"/>
        <end position="422"/>
    </location>
</feature>
<dbReference type="SUPFAM" id="SSF102405">
    <property type="entry name" value="MCP/YpsA-like"/>
    <property type="match status" value="1"/>
</dbReference>
<protein>
    <submittedName>
        <fullName evidence="4">DNA-processing protein DprA</fullName>
    </submittedName>
</protein>
<reference evidence="4" key="1">
    <citation type="submission" date="2023-07" db="EMBL/GenBank/DDBJ databases">
        <title>Bifidobacterium aquikefiriaerophilum sp. nov. and Bifidobacterium eccum sp. nov., isolated from water kefir.</title>
        <authorList>
            <person name="Breselge S."/>
            <person name="Bellassi P."/>
            <person name="Barcenilla C."/>
            <person name="Alvarez-Ordonez A."/>
            <person name="Morelli L."/>
            <person name="Cotter P.D."/>
        </authorList>
    </citation>
    <scope>NUCLEOTIDE SEQUENCE</scope>
    <source>
        <strain evidence="6">WK012_4_13</strain>
        <strain evidence="5">WK013_4_14</strain>
        <strain evidence="4">WK048_4_13</strain>
    </source>
</reference>
<dbReference type="AlphaFoldDB" id="A0AB39UFD9"/>
<name>A0AB39UFD9_9BIFI</name>